<comment type="caution">
    <text evidence="2">The sequence shown here is derived from an EMBL/GenBank/DDBJ whole genome shotgun (WGS) entry which is preliminary data.</text>
</comment>
<name>A0A6G1D1W5_9ORYZ</name>
<evidence type="ECO:0000313" key="3">
    <source>
        <dbReference type="Proteomes" id="UP000479710"/>
    </source>
</evidence>
<gene>
    <name evidence="2" type="ORF">E2562_008801</name>
</gene>
<proteinExistence type="predicted"/>
<feature type="region of interest" description="Disordered" evidence="1">
    <location>
        <begin position="1"/>
        <end position="94"/>
    </location>
</feature>
<reference evidence="2 3" key="1">
    <citation type="submission" date="2019-11" db="EMBL/GenBank/DDBJ databases">
        <title>Whole genome sequence of Oryza granulata.</title>
        <authorList>
            <person name="Li W."/>
        </authorList>
    </citation>
    <scope>NUCLEOTIDE SEQUENCE [LARGE SCALE GENOMIC DNA]</scope>
    <source>
        <strain evidence="3">cv. Menghai</strain>
        <tissue evidence="2">Leaf</tissue>
    </source>
</reference>
<evidence type="ECO:0000313" key="2">
    <source>
        <dbReference type="EMBL" id="KAF0905723.1"/>
    </source>
</evidence>
<dbReference type="AlphaFoldDB" id="A0A6G1D1W5"/>
<sequence>MLGSVQQWHAEGPKRAWPSKASTGDTLARRQHGEKRLGGGDDQSARWQRRRSTVTQQGGLDGKKRASPMGTRGSPVALDHGDDDDGSLAGTMVH</sequence>
<dbReference type="EMBL" id="SPHZ02000007">
    <property type="protein sequence ID" value="KAF0905723.1"/>
    <property type="molecule type" value="Genomic_DNA"/>
</dbReference>
<protein>
    <submittedName>
        <fullName evidence="2">Uncharacterized protein</fullName>
    </submittedName>
</protein>
<organism evidence="2 3">
    <name type="scientific">Oryza meyeriana var. granulata</name>
    <dbReference type="NCBI Taxonomy" id="110450"/>
    <lineage>
        <taxon>Eukaryota</taxon>
        <taxon>Viridiplantae</taxon>
        <taxon>Streptophyta</taxon>
        <taxon>Embryophyta</taxon>
        <taxon>Tracheophyta</taxon>
        <taxon>Spermatophyta</taxon>
        <taxon>Magnoliopsida</taxon>
        <taxon>Liliopsida</taxon>
        <taxon>Poales</taxon>
        <taxon>Poaceae</taxon>
        <taxon>BOP clade</taxon>
        <taxon>Oryzoideae</taxon>
        <taxon>Oryzeae</taxon>
        <taxon>Oryzinae</taxon>
        <taxon>Oryza</taxon>
        <taxon>Oryza meyeriana</taxon>
    </lineage>
</organism>
<dbReference type="Proteomes" id="UP000479710">
    <property type="component" value="Unassembled WGS sequence"/>
</dbReference>
<keyword evidence="3" id="KW-1185">Reference proteome</keyword>
<accession>A0A6G1D1W5</accession>
<evidence type="ECO:0000256" key="1">
    <source>
        <dbReference type="SAM" id="MobiDB-lite"/>
    </source>
</evidence>